<evidence type="ECO:0000313" key="1">
    <source>
        <dbReference type="EMBL" id="AHA85416.1"/>
    </source>
</evidence>
<evidence type="ECO:0000313" key="2">
    <source>
        <dbReference type="Proteomes" id="UP000694004"/>
    </source>
</evidence>
<dbReference type="EMBL" id="KF533697">
    <property type="protein sequence ID" value="AHA85416.1"/>
    <property type="molecule type" value="Genomic_RNA"/>
</dbReference>
<reference evidence="1 2" key="1">
    <citation type="journal article" date="2014" name="PLoS ONE">
        <title>Carrot yellow leaf virus Is Associated with Carrot Internal Necrosis.</title>
        <authorList>
            <person name="Adams I.P."/>
            <person name="Skelton A."/>
            <person name="Macarthur R."/>
            <person name="Hodges T."/>
            <person name="Hinds H."/>
            <person name="Flint L."/>
            <person name="Nath P.D."/>
            <person name="Boonham N."/>
            <person name="Fox A."/>
        </authorList>
    </citation>
    <scope>NUCLEOTIDE SEQUENCE [LARGE SCALE GENOMIC DNA]</scope>
    <source>
        <strain evidence="1">CUCV_S8</strain>
    </source>
</reference>
<proteinExistence type="predicted"/>
<protein>
    <submittedName>
        <fullName evidence="1">ORF8</fullName>
    </submittedName>
</protein>
<dbReference type="Proteomes" id="UP000694004">
    <property type="component" value="Segment"/>
</dbReference>
<accession>A0A0A0P9K0</accession>
<organism evidence="1 2">
    <name type="scientific">Carrot closterovirus 1</name>
    <dbReference type="NCBI Taxonomy" id="2843916"/>
    <lineage>
        <taxon>Viruses</taxon>
        <taxon>Riboviria</taxon>
        <taxon>Orthornavirae</taxon>
        <taxon>Kitrinoviricota</taxon>
        <taxon>Alsuviricetes</taxon>
        <taxon>Martellivirales</taxon>
        <taxon>Closteroviridae</taxon>
        <taxon>Closterovirus</taxon>
        <taxon>Closterovirus carotae</taxon>
    </lineage>
</organism>
<name>A0A0A0P9K0_9CLOS</name>
<sequence length="199" mass="22025">METEMDFIFRVETIPLQTHSAIIVLGNETEACNYYCLIADNSNASASAEELGVLPVFLSTKTIISDLSGNTAVSEIEPNDSGASLRMLIRAHGCSIQPIRLSEIVLAAPKSVKFWFGELDNITFSVSTVSERSGFYPRRSEISFIKSGDSWTNLFFTGSIAECLIHCLQDDEIKNIKSIYRHSVARRSSRCAENRESGT</sequence>
<keyword evidence="2" id="KW-1185">Reference proteome</keyword>
<dbReference type="KEGG" id="vg:80536863"/>